<protein>
    <submittedName>
        <fullName evidence="2">Uncharacterized protein</fullName>
    </submittedName>
</protein>
<gene>
    <name evidence="2" type="ORF">ACFQGB_18555</name>
</gene>
<comment type="caution">
    <text evidence="2">The sequence shown here is derived from an EMBL/GenBank/DDBJ whole genome shotgun (WGS) entry which is preliminary data.</text>
</comment>
<feature type="region of interest" description="Disordered" evidence="1">
    <location>
        <begin position="1"/>
        <end position="21"/>
    </location>
</feature>
<keyword evidence="3" id="KW-1185">Reference proteome</keyword>
<evidence type="ECO:0000313" key="3">
    <source>
        <dbReference type="Proteomes" id="UP001596395"/>
    </source>
</evidence>
<dbReference type="EMBL" id="JBHSXN010000004">
    <property type="protein sequence ID" value="MFC6954873.1"/>
    <property type="molecule type" value="Genomic_DNA"/>
</dbReference>
<feature type="compositionally biased region" description="Low complexity" evidence="1">
    <location>
        <begin position="38"/>
        <end position="51"/>
    </location>
</feature>
<feature type="region of interest" description="Disordered" evidence="1">
    <location>
        <begin position="38"/>
        <end position="61"/>
    </location>
</feature>
<sequence length="302" mass="33046">MTSRSPETTDNTHPQTTRRRTFTTLASTTTALIATAGCLTGNTSDNTNNSSDSDEDTQIPGTLDRVTVGTYEVTVDVANPEELDSIALRRPTSGVIDRQQVQGTHTFPLMESVELYDPGEFVIEAKAGSDVVAEHTLEIAPDLQITKIELLKESGQEKLTSTRGENEGTTCAEKPHQHLFTIENRGSGPAALGKLKAELPEDISGYHRNRWETPSYIECHSRGRSEWTTDPVLAPGQSLTFAPVWSETGYRSQTPGDEYTVPISVLENASEDWFSQDVELTFIEVGDGNLAPVFEVIQETGN</sequence>
<name>A0ABD5VM75_9EURY</name>
<dbReference type="AlphaFoldDB" id="A0ABD5VM75"/>
<evidence type="ECO:0000313" key="2">
    <source>
        <dbReference type="EMBL" id="MFC6954873.1"/>
    </source>
</evidence>
<accession>A0ABD5VM75</accession>
<reference evidence="2 3" key="1">
    <citation type="journal article" date="2019" name="Int. J. Syst. Evol. Microbiol.">
        <title>The Global Catalogue of Microorganisms (GCM) 10K type strain sequencing project: providing services to taxonomists for standard genome sequencing and annotation.</title>
        <authorList>
            <consortium name="The Broad Institute Genomics Platform"/>
            <consortium name="The Broad Institute Genome Sequencing Center for Infectious Disease"/>
            <person name="Wu L."/>
            <person name="Ma J."/>
        </authorList>
    </citation>
    <scope>NUCLEOTIDE SEQUENCE [LARGE SCALE GENOMIC DNA]</scope>
    <source>
        <strain evidence="2 3">GX26</strain>
    </source>
</reference>
<dbReference type="Proteomes" id="UP001596395">
    <property type="component" value="Unassembled WGS sequence"/>
</dbReference>
<organism evidence="2 3">
    <name type="scientific">Halorubellus litoreus</name>
    <dbReference type="NCBI Taxonomy" id="755308"/>
    <lineage>
        <taxon>Archaea</taxon>
        <taxon>Methanobacteriati</taxon>
        <taxon>Methanobacteriota</taxon>
        <taxon>Stenosarchaea group</taxon>
        <taxon>Halobacteria</taxon>
        <taxon>Halobacteriales</taxon>
        <taxon>Halorubellaceae</taxon>
        <taxon>Halorubellus</taxon>
    </lineage>
</organism>
<dbReference type="RefSeq" id="WP_336351815.1">
    <property type="nucleotide sequence ID" value="NZ_JAZAQL010000004.1"/>
</dbReference>
<feature type="compositionally biased region" description="Polar residues" evidence="1">
    <location>
        <begin position="1"/>
        <end position="15"/>
    </location>
</feature>
<evidence type="ECO:0000256" key="1">
    <source>
        <dbReference type="SAM" id="MobiDB-lite"/>
    </source>
</evidence>
<proteinExistence type="predicted"/>